<evidence type="ECO:0000256" key="7">
    <source>
        <dbReference type="RuleBase" id="RU366011"/>
    </source>
</evidence>
<feature type="active site" description="Cysteine sulfenic acid (-SOH) intermediate" evidence="6">
    <location>
        <position position="109"/>
    </location>
</feature>
<feature type="domain" description="Thioredoxin" evidence="8">
    <location>
        <begin position="61"/>
        <end position="217"/>
    </location>
</feature>
<name>B8C6V9_THAPS</name>
<comment type="function">
    <text evidence="7">Thiol-specific peroxidase that catalyzes the reduction of hydrogen peroxide and organic hydroperoxides to water and alcohols, respectively. Plays a role in cell protection against oxidative stress by detoxifying peroxides.</text>
</comment>
<dbReference type="PaxDb" id="35128-Thaps36078"/>
<keyword evidence="4 7" id="KW-0560">Oxidoreductase</keyword>
<evidence type="ECO:0000256" key="4">
    <source>
        <dbReference type="ARBA" id="ARBA00023002"/>
    </source>
</evidence>
<dbReference type="GO" id="GO:0034599">
    <property type="term" value="P:cellular response to oxidative stress"/>
    <property type="evidence" value="ECO:0000318"/>
    <property type="project" value="GO_Central"/>
</dbReference>
<keyword evidence="5 7" id="KW-0676">Redox-active center</keyword>
<evidence type="ECO:0000256" key="3">
    <source>
        <dbReference type="ARBA" id="ARBA00022862"/>
    </source>
</evidence>
<dbReference type="InterPro" id="IPR036249">
    <property type="entry name" value="Thioredoxin-like_sf"/>
</dbReference>
<evidence type="ECO:0000313" key="10">
    <source>
        <dbReference type="Proteomes" id="UP000001449"/>
    </source>
</evidence>
<evidence type="ECO:0000256" key="5">
    <source>
        <dbReference type="ARBA" id="ARBA00023284"/>
    </source>
</evidence>
<proteinExistence type="inferred from homology"/>
<dbReference type="Gene3D" id="3.40.30.10">
    <property type="entry name" value="Glutaredoxin"/>
    <property type="match status" value="1"/>
</dbReference>
<evidence type="ECO:0000259" key="8">
    <source>
        <dbReference type="PROSITE" id="PS51352"/>
    </source>
</evidence>
<dbReference type="FunCoup" id="B8C6V9">
    <property type="interactions" value="146"/>
</dbReference>
<reference evidence="9 10" key="1">
    <citation type="journal article" date="2004" name="Science">
        <title>The genome of the diatom Thalassiosira pseudonana: ecology, evolution, and metabolism.</title>
        <authorList>
            <person name="Armbrust E.V."/>
            <person name="Berges J.A."/>
            <person name="Bowler C."/>
            <person name="Green B.R."/>
            <person name="Martinez D."/>
            <person name="Putnam N.H."/>
            <person name="Zhou S."/>
            <person name="Allen A.E."/>
            <person name="Apt K.E."/>
            <person name="Bechner M."/>
            <person name="Brzezinski M.A."/>
            <person name="Chaal B.K."/>
            <person name="Chiovitti A."/>
            <person name="Davis A.K."/>
            <person name="Demarest M.S."/>
            <person name="Detter J.C."/>
            <person name="Glavina T."/>
            <person name="Goodstein D."/>
            <person name="Hadi M.Z."/>
            <person name="Hellsten U."/>
            <person name="Hildebrand M."/>
            <person name="Jenkins B.D."/>
            <person name="Jurka J."/>
            <person name="Kapitonov V.V."/>
            <person name="Kroger N."/>
            <person name="Lau W.W."/>
            <person name="Lane T.W."/>
            <person name="Larimer F.W."/>
            <person name="Lippmeier J.C."/>
            <person name="Lucas S."/>
            <person name="Medina M."/>
            <person name="Montsant A."/>
            <person name="Obornik M."/>
            <person name="Parker M.S."/>
            <person name="Palenik B."/>
            <person name="Pazour G.J."/>
            <person name="Richardson P.M."/>
            <person name="Rynearson T.A."/>
            <person name="Saito M.A."/>
            <person name="Schwartz D.C."/>
            <person name="Thamatrakoln K."/>
            <person name="Valentin K."/>
            <person name="Vardi A."/>
            <person name="Wilkerson F.P."/>
            <person name="Rokhsar D.S."/>
        </authorList>
    </citation>
    <scope>NUCLEOTIDE SEQUENCE [LARGE SCALE GENOMIC DNA]</scope>
    <source>
        <strain evidence="9 10">CCMP1335</strain>
    </source>
</reference>
<dbReference type="Pfam" id="PF08534">
    <property type="entry name" value="Redoxin"/>
    <property type="match status" value="1"/>
</dbReference>
<evidence type="ECO:0000313" key="9">
    <source>
        <dbReference type="EMBL" id="EED90871.1"/>
    </source>
</evidence>
<dbReference type="GO" id="GO:0042744">
    <property type="term" value="P:hydrogen peroxide catabolic process"/>
    <property type="evidence" value="ECO:0000318"/>
    <property type="project" value="GO_Central"/>
</dbReference>
<dbReference type="Proteomes" id="UP000001449">
    <property type="component" value="Chromosome 8"/>
</dbReference>
<evidence type="ECO:0000256" key="1">
    <source>
        <dbReference type="ARBA" id="ARBA00010505"/>
    </source>
</evidence>
<dbReference type="FunFam" id="3.40.30.10:FF:000020">
    <property type="entry name" value="Peroxiredoxin"/>
    <property type="match status" value="1"/>
</dbReference>
<dbReference type="InterPro" id="IPR037944">
    <property type="entry name" value="PRX5-like"/>
</dbReference>
<dbReference type="CDD" id="cd03013">
    <property type="entry name" value="PRX5_like"/>
    <property type="match status" value="1"/>
</dbReference>
<dbReference type="InterPro" id="IPR013766">
    <property type="entry name" value="Thioredoxin_domain"/>
</dbReference>
<comment type="similarity">
    <text evidence="1 7">Belongs to the peroxiredoxin family. Prx5 subfamily.</text>
</comment>
<dbReference type="EMBL" id="CM000644">
    <property type="protein sequence ID" value="EED90871.1"/>
    <property type="molecule type" value="Genomic_DNA"/>
</dbReference>
<sequence>MIVHVYSMMALSMSQSHPLSLIEPPDVIPPTSSSLLQNSTLDIGAHNQQYQTLKMASVDEVKVGDKIPSVVLKEGQADYEKPVDVNIGELIAGKKVALFAVPGAFTPGCSKSHLPSFITAQKELREKGVDLTICIATNDAYVMEAWGRTSGGADAGIRFLSDANAELSRALGLSMENDVMVRTKRFSLIAEDGIVTHYFSSADASDNTWAPNVLAAL</sequence>
<dbReference type="GO" id="GO:0045454">
    <property type="term" value="P:cell redox homeostasis"/>
    <property type="evidence" value="ECO:0000318"/>
    <property type="project" value="GO_Central"/>
</dbReference>
<dbReference type="GO" id="GO:0008379">
    <property type="term" value="F:thioredoxin peroxidase activity"/>
    <property type="evidence" value="ECO:0000318"/>
    <property type="project" value="GO_Central"/>
</dbReference>
<organism evidence="9 10">
    <name type="scientific">Thalassiosira pseudonana</name>
    <name type="common">Marine diatom</name>
    <name type="synonym">Cyclotella nana</name>
    <dbReference type="NCBI Taxonomy" id="35128"/>
    <lineage>
        <taxon>Eukaryota</taxon>
        <taxon>Sar</taxon>
        <taxon>Stramenopiles</taxon>
        <taxon>Ochrophyta</taxon>
        <taxon>Bacillariophyta</taxon>
        <taxon>Coscinodiscophyceae</taxon>
        <taxon>Thalassiosirophycidae</taxon>
        <taxon>Thalassiosirales</taxon>
        <taxon>Thalassiosiraceae</taxon>
        <taxon>Thalassiosira</taxon>
    </lineage>
</organism>
<dbReference type="eggNOG" id="KOG0541">
    <property type="taxonomic scope" value="Eukaryota"/>
</dbReference>
<keyword evidence="2 7" id="KW-0575">Peroxidase</keyword>
<protein>
    <recommendedName>
        <fullName evidence="8">Thioredoxin domain-containing protein</fullName>
    </recommendedName>
</protein>
<dbReference type="GO" id="GO:0005737">
    <property type="term" value="C:cytoplasm"/>
    <property type="evidence" value="ECO:0000318"/>
    <property type="project" value="GO_Central"/>
</dbReference>
<dbReference type="HOGENOM" id="CLU_072440_1_2_1"/>
<keyword evidence="3 7" id="KW-0049">Antioxidant</keyword>
<dbReference type="KEGG" id="tps:THAPSDRAFT_270261"/>
<dbReference type="SUPFAM" id="SSF52833">
    <property type="entry name" value="Thioredoxin-like"/>
    <property type="match status" value="1"/>
</dbReference>
<dbReference type="PANTHER" id="PTHR10430:SF16">
    <property type="entry name" value="PEROXIREDOXIN-5, MITOCHONDRIAL"/>
    <property type="match status" value="1"/>
</dbReference>
<dbReference type="STRING" id="35128.B8C6V9"/>
<gene>
    <name evidence="9" type="ORF">THAPSDRAFT_270261</name>
</gene>
<dbReference type="PROSITE" id="PS51352">
    <property type="entry name" value="THIOREDOXIN_2"/>
    <property type="match status" value="1"/>
</dbReference>
<dbReference type="PANTHER" id="PTHR10430">
    <property type="entry name" value="PEROXIREDOXIN"/>
    <property type="match status" value="1"/>
</dbReference>
<dbReference type="GeneID" id="7445595"/>
<dbReference type="RefSeq" id="XP_002292020.1">
    <property type="nucleotide sequence ID" value="XM_002291984.1"/>
</dbReference>
<reference evidence="9 10" key="2">
    <citation type="journal article" date="2008" name="Nature">
        <title>The Phaeodactylum genome reveals the evolutionary history of diatom genomes.</title>
        <authorList>
            <person name="Bowler C."/>
            <person name="Allen A.E."/>
            <person name="Badger J.H."/>
            <person name="Grimwood J."/>
            <person name="Jabbari K."/>
            <person name="Kuo A."/>
            <person name="Maheswari U."/>
            <person name="Martens C."/>
            <person name="Maumus F."/>
            <person name="Otillar R.P."/>
            <person name="Rayko E."/>
            <person name="Salamov A."/>
            <person name="Vandepoele K."/>
            <person name="Beszteri B."/>
            <person name="Gruber A."/>
            <person name="Heijde M."/>
            <person name="Katinka M."/>
            <person name="Mock T."/>
            <person name="Valentin K."/>
            <person name="Verret F."/>
            <person name="Berges J.A."/>
            <person name="Brownlee C."/>
            <person name="Cadoret J.P."/>
            <person name="Chiovitti A."/>
            <person name="Choi C.J."/>
            <person name="Coesel S."/>
            <person name="De Martino A."/>
            <person name="Detter J.C."/>
            <person name="Durkin C."/>
            <person name="Falciatore A."/>
            <person name="Fournet J."/>
            <person name="Haruta M."/>
            <person name="Huysman M.J."/>
            <person name="Jenkins B.D."/>
            <person name="Jiroutova K."/>
            <person name="Jorgensen R.E."/>
            <person name="Joubert Y."/>
            <person name="Kaplan A."/>
            <person name="Kroger N."/>
            <person name="Kroth P.G."/>
            <person name="La Roche J."/>
            <person name="Lindquist E."/>
            <person name="Lommer M."/>
            <person name="Martin-Jezequel V."/>
            <person name="Lopez P.J."/>
            <person name="Lucas S."/>
            <person name="Mangogna M."/>
            <person name="McGinnis K."/>
            <person name="Medlin L.K."/>
            <person name="Montsant A."/>
            <person name="Oudot-Le Secq M.P."/>
            <person name="Napoli C."/>
            <person name="Obornik M."/>
            <person name="Parker M.S."/>
            <person name="Petit J.L."/>
            <person name="Porcel B.M."/>
            <person name="Poulsen N."/>
            <person name="Robison M."/>
            <person name="Rychlewski L."/>
            <person name="Rynearson T.A."/>
            <person name="Schmutz J."/>
            <person name="Shapiro H."/>
            <person name="Siaut M."/>
            <person name="Stanley M."/>
            <person name="Sussman M.R."/>
            <person name="Taylor A.R."/>
            <person name="Vardi A."/>
            <person name="von Dassow P."/>
            <person name="Vyverman W."/>
            <person name="Willis A."/>
            <person name="Wyrwicz L.S."/>
            <person name="Rokhsar D.S."/>
            <person name="Weissenbach J."/>
            <person name="Armbrust E.V."/>
            <person name="Green B.R."/>
            <person name="Van de Peer Y."/>
            <person name="Grigoriev I.V."/>
        </authorList>
    </citation>
    <scope>NUCLEOTIDE SEQUENCE [LARGE SCALE GENOMIC DNA]</scope>
    <source>
        <strain evidence="9 10">CCMP1335</strain>
    </source>
</reference>
<evidence type="ECO:0000256" key="6">
    <source>
        <dbReference type="PIRSR" id="PIRSR637944-1"/>
    </source>
</evidence>
<dbReference type="AlphaFoldDB" id="B8C6V9"/>
<accession>B8C6V9</accession>
<keyword evidence="10" id="KW-1185">Reference proteome</keyword>
<dbReference type="InParanoid" id="B8C6V9"/>
<evidence type="ECO:0000256" key="2">
    <source>
        <dbReference type="ARBA" id="ARBA00022559"/>
    </source>
</evidence>
<dbReference type="InterPro" id="IPR013740">
    <property type="entry name" value="Redoxin"/>
</dbReference>